<feature type="compositionally biased region" description="Acidic residues" evidence="1">
    <location>
        <begin position="78"/>
        <end position="88"/>
    </location>
</feature>
<feature type="region of interest" description="Disordered" evidence="1">
    <location>
        <begin position="545"/>
        <end position="586"/>
    </location>
</feature>
<keyword evidence="3" id="KW-1185">Reference proteome</keyword>
<protein>
    <submittedName>
        <fullName evidence="2">Uncharacterized protein</fullName>
    </submittedName>
</protein>
<feature type="compositionally biased region" description="Gly residues" evidence="1">
    <location>
        <begin position="555"/>
        <end position="580"/>
    </location>
</feature>
<gene>
    <name evidence="2" type="ORF">FB45DRAFT_878776</name>
</gene>
<evidence type="ECO:0000256" key="1">
    <source>
        <dbReference type="SAM" id="MobiDB-lite"/>
    </source>
</evidence>
<comment type="caution">
    <text evidence="2">The sequence shown here is derived from an EMBL/GenBank/DDBJ whole genome shotgun (WGS) entry which is preliminary data.</text>
</comment>
<dbReference type="AlphaFoldDB" id="A0AAD7F9B8"/>
<feature type="compositionally biased region" description="Low complexity" evidence="1">
    <location>
        <begin position="161"/>
        <end position="179"/>
    </location>
</feature>
<evidence type="ECO:0000313" key="3">
    <source>
        <dbReference type="Proteomes" id="UP001221142"/>
    </source>
</evidence>
<dbReference type="Proteomes" id="UP001221142">
    <property type="component" value="Unassembled WGS sequence"/>
</dbReference>
<proteinExistence type="predicted"/>
<dbReference type="EMBL" id="JARKIF010000062">
    <property type="protein sequence ID" value="KAJ7606093.1"/>
    <property type="molecule type" value="Genomic_DNA"/>
</dbReference>
<organism evidence="2 3">
    <name type="scientific">Roridomyces roridus</name>
    <dbReference type="NCBI Taxonomy" id="1738132"/>
    <lineage>
        <taxon>Eukaryota</taxon>
        <taxon>Fungi</taxon>
        <taxon>Dikarya</taxon>
        <taxon>Basidiomycota</taxon>
        <taxon>Agaricomycotina</taxon>
        <taxon>Agaricomycetes</taxon>
        <taxon>Agaricomycetidae</taxon>
        <taxon>Agaricales</taxon>
        <taxon>Marasmiineae</taxon>
        <taxon>Mycenaceae</taxon>
        <taxon>Roridomyces</taxon>
    </lineage>
</organism>
<evidence type="ECO:0000313" key="2">
    <source>
        <dbReference type="EMBL" id="KAJ7606093.1"/>
    </source>
</evidence>
<feature type="region of interest" description="Disordered" evidence="1">
    <location>
        <begin position="20"/>
        <end position="193"/>
    </location>
</feature>
<dbReference type="PANTHER" id="PTHR48125:SF12">
    <property type="entry name" value="AT HOOK TRANSCRIPTION FACTOR FAMILY-RELATED"/>
    <property type="match status" value="1"/>
</dbReference>
<feature type="compositionally biased region" description="Pro residues" evidence="1">
    <location>
        <begin position="180"/>
        <end position="193"/>
    </location>
</feature>
<accession>A0AAD7F9B8</accession>
<feature type="compositionally biased region" description="Pro residues" evidence="1">
    <location>
        <begin position="120"/>
        <end position="160"/>
    </location>
</feature>
<reference evidence="2" key="1">
    <citation type="submission" date="2023-03" db="EMBL/GenBank/DDBJ databases">
        <title>Massive genome expansion in bonnet fungi (Mycena s.s.) driven by repeated elements and novel gene families across ecological guilds.</title>
        <authorList>
            <consortium name="Lawrence Berkeley National Laboratory"/>
            <person name="Harder C.B."/>
            <person name="Miyauchi S."/>
            <person name="Viragh M."/>
            <person name="Kuo A."/>
            <person name="Thoen E."/>
            <person name="Andreopoulos B."/>
            <person name="Lu D."/>
            <person name="Skrede I."/>
            <person name="Drula E."/>
            <person name="Henrissat B."/>
            <person name="Morin E."/>
            <person name="Kohler A."/>
            <person name="Barry K."/>
            <person name="LaButti K."/>
            <person name="Morin E."/>
            <person name="Salamov A."/>
            <person name="Lipzen A."/>
            <person name="Mereny Z."/>
            <person name="Hegedus B."/>
            <person name="Baldrian P."/>
            <person name="Stursova M."/>
            <person name="Weitz H."/>
            <person name="Taylor A."/>
            <person name="Grigoriev I.V."/>
            <person name="Nagy L.G."/>
            <person name="Martin F."/>
            <person name="Kauserud H."/>
        </authorList>
    </citation>
    <scope>NUCLEOTIDE SEQUENCE</scope>
    <source>
        <strain evidence="2">9284</strain>
    </source>
</reference>
<dbReference type="PANTHER" id="PTHR48125">
    <property type="entry name" value="LP07818P1"/>
    <property type="match status" value="1"/>
</dbReference>
<feature type="compositionally biased region" description="Basic and acidic residues" evidence="1">
    <location>
        <begin position="37"/>
        <end position="49"/>
    </location>
</feature>
<sequence length="586" mass="62494">MPVLTLTSISQVDELTLATTSTANKAHKPVDGTFQPDPDRNTSPRETPKQRKGNRTRHPAIFPLSFAEIATGSSYDFDTSDDSGDDTEREPASPTENPHRSPSPPPAPDSDYEMSDVNMPPAPPVVPAPPPGPAPAIPAPPPPPAPPAPAPAPAPAPIPQQPALVNPQPNNLPFANPANAQPPPPAPAAQPPAPVQFAMPSVAELAAVIPAAKANNPHLRFQPAQPAPHPAPIINPGQPQIKVQHNRGFFPNVVVPNSILKRDVGVTQWDTIAGGNNAMALLMADGGNQLMATELPVPMQDRLRGAIRTVAARGPIEINLAVRSDPVTTHGKYGGPVIAFVEVDDNGDAAAILAQCTFAVDNALAFWAISIHANRNTVSWCFAYYRMAHAGGNVLQILALVRGHIIHFAFRNMAIYHQLDRITQGRVGDADSRVFGVLNTVHFDMIQRDGVWVVAGYMEPPTNDELELQALYALFRPLKLHAGKWSFEPMTRENQDECVLCKGSDHPSFMCPYSDPELVWWGPPGQIKELPSDNPIVANSTFVNHEPAATRGGRGRGNGRGGHGGHAGRNGRGGRGGRGARGGRGH</sequence>
<name>A0AAD7F9B8_9AGAR</name>